<keyword evidence="1" id="KW-1133">Transmembrane helix</keyword>
<keyword evidence="3" id="KW-1185">Reference proteome</keyword>
<keyword evidence="1" id="KW-0472">Membrane</keyword>
<dbReference type="Proteomes" id="UP000270471">
    <property type="component" value="Unassembled WGS sequence"/>
</dbReference>
<keyword evidence="1" id="KW-0812">Transmembrane</keyword>
<comment type="caution">
    <text evidence="2">The sequence shown here is derived from an EMBL/GenBank/DDBJ whole genome shotgun (WGS) entry which is preliminary data.</text>
</comment>
<reference evidence="2 3" key="1">
    <citation type="submission" date="2017-11" db="EMBL/GenBank/DDBJ databases">
        <title>Draft genome of actinobacteria isolated from guarana (Paullinia cupana (Mart.) Ducke.</title>
        <authorList>
            <person name="Siqueira K.A."/>
            <person name="Liotti R.G."/>
            <person name="Mendes T.A.O."/>
            <person name="Soares M.A."/>
        </authorList>
    </citation>
    <scope>NUCLEOTIDE SEQUENCE [LARGE SCALE GENOMIC DNA]</scope>
    <source>
        <strain evidence="2 3">193</strain>
    </source>
</reference>
<accession>A0A3M0HTK4</accession>
<organism evidence="2 3">
    <name type="scientific">Streptomyces shenzhenensis</name>
    <dbReference type="NCBI Taxonomy" id="943815"/>
    <lineage>
        <taxon>Bacteria</taxon>
        <taxon>Bacillati</taxon>
        <taxon>Actinomycetota</taxon>
        <taxon>Actinomycetes</taxon>
        <taxon>Kitasatosporales</taxon>
        <taxon>Streptomycetaceae</taxon>
        <taxon>Streptomyces</taxon>
    </lineage>
</organism>
<dbReference type="RefSeq" id="WP_121895253.1">
    <property type="nucleotide sequence ID" value="NZ_PENI01000050.1"/>
</dbReference>
<evidence type="ECO:0000313" key="2">
    <source>
        <dbReference type="EMBL" id="RMB79955.1"/>
    </source>
</evidence>
<protein>
    <submittedName>
        <fullName evidence="2">Uncharacterized protein</fullName>
    </submittedName>
</protein>
<sequence>MAKVSRRRILGACIVGLTPIVMALFITAVGSSDAVEIALCWASMLTASAIGVWTVLDPGEGEVDNDGFGGGVGM</sequence>
<evidence type="ECO:0000256" key="1">
    <source>
        <dbReference type="SAM" id="Phobius"/>
    </source>
</evidence>
<dbReference type="EMBL" id="PENI01000050">
    <property type="protein sequence ID" value="RMB79955.1"/>
    <property type="molecule type" value="Genomic_DNA"/>
</dbReference>
<feature type="transmembrane region" description="Helical" evidence="1">
    <location>
        <begin position="9"/>
        <end position="29"/>
    </location>
</feature>
<gene>
    <name evidence="2" type="ORF">CTZ28_42990</name>
</gene>
<dbReference type="AlphaFoldDB" id="A0A3M0HTK4"/>
<evidence type="ECO:0000313" key="3">
    <source>
        <dbReference type="Proteomes" id="UP000270471"/>
    </source>
</evidence>
<name>A0A3M0HTK4_9ACTN</name>
<proteinExistence type="predicted"/>
<feature type="transmembrane region" description="Helical" evidence="1">
    <location>
        <begin position="35"/>
        <end position="56"/>
    </location>
</feature>